<dbReference type="GO" id="GO:0071014">
    <property type="term" value="C:post-mRNA release spliceosomal complex"/>
    <property type="evidence" value="ECO:0007669"/>
    <property type="project" value="EnsemblFungi"/>
</dbReference>
<keyword evidence="7 9" id="KW-0508">mRNA splicing</keyword>
<keyword evidence="5 9" id="KW-0507">mRNA processing</keyword>
<dbReference type="Proteomes" id="UP000016088">
    <property type="component" value="Unassembled WGS sequence"/>
</dbReference>
<keyword evidence="6 9" id="KW-0747">Spliceosome</keyword>
<comment type="subcellular location">
    <subcellularLocation>
        <location evidence="2 9">Nucleus</location>
    </subcellularLocation>
</comment>
<comment type="subunit">
    <text evidence="9">May be part of a spliceosome complex.</text>
</comment>
<evidence type="ECO:0000256" key="9">
    <source>
        <dbReference type="RuleBase" id="RU367148"/>
    </source>
</evidence>
<gene>
    <name evidence="11" type="ORF">SOCG_03282</name>
</gene>
<sequence>MEKNQAREERLKMLRERTRQSTHENRKELVKESAREKVDPSLEHRLERKRLEAEEELARIEAEENGEDYDRKRAWDWTIEESEKWDQRIRRKQQTKKAADFTDYHEQAQKDYMRGIRELKPDLQKYRNEKEQQNDQNSVSLYDEADRLDWVNNKPDKEKVDRLVEDIQKQDMRRQKNNKRKGQGNEDHITFINERNRKFNLKLQRFYSRYTKNIQEDLERGTAL</sequence>
<dbReference type="HOGENOM" id="CLU_051065_3_0_1"/>
<proteinExistence type="inferred from homology"/>
<evidence type="ECO:0000313" key="11">
    <source>
        <dbReference type="EMBL" id="EPX74068.1"/>
    </source>
</evidence>
<dbReference type="OMA" id="RRRMHND"/>
<dbReference type="GeneID" id="25032254"/>
<evidence type="ECO:0000256" key="2">
    <source>
        <dbReference type="ARBA" id="ARBA00004123"/>
    </source>
</evidence>
<dbReference type="OrthoDB" id="199717at2759"/>
<evidence type="ECO:0000256" key="4">
    <source>
        <dbReference type="ARBA" id="ARBA00014745"/>
    </source>
</evidence>
<reference evidence="11 12" key="1">
    <citation type="journal article" date="2011" name="Science">
        <title>Comparative functional genomics of the fission yeasts.</title>
        <authorList>
            <person name="Rhind N."/>
            <person name="Chen Z."/>
            <person name="Yassour M."/>
            <person name="Thompson D.A."/>
            <person name="Haas B.J."/>
            <person name="Habib N."/>
            <person name="Wapinski I."/>
            <person name="Roy S."/>
            <person name="Lin M.F."/>
            <person name="Heiman D.I."/>
            <person name="Young S.K."/>
            <person name="Furuya K."/>
            <person name="Guo Y."/>
            <person name="Pidoux A."/>
            <person name="Chen H.M."/>
            <person name="Robbertse B."/>
            <person name="Goldberg J.M."/>
            <person name="Aoki K."/>
            <person name="Bayne E.H."/>
            <person name="Berlin A.M."/>
            <person name="Desjardins C.A."/>
            <person name="Dobbs E."/>
            <person name="Dukaj L."/>
            <person name="Fan L."/>
            <person name="FitzGerald M.G."/>
            <person name="French C."/>
            <person name="Gujja S."/>
            <person name="Hansen K."/>
            <person name="Keifenheim D."/>
            <person name="Levin J.Z."/>
            <person name="Mosher R.A."/>
            <person name="Mueller C.A."/>
            <person name="Pfiffner J."/>
            <person name="Priest M."/>
            <person name="Russ C."/>
            <person name="Smialowska A."/>
            <person name="Swoboda P."/>
            <person name="Sykes S.M."/>
            <person name="Vaughn M."/>
            <person name="Vengrova S."/>
            <person name="Yoder R."/>
            <person name="Zeng Q."/>
            <person name="Allshire R."/>
            <person name="Baulcombe D."/>
            <person name="Birren B.W."/>
            <person name="Brown W."/>
            <person name="Ekwall K."/>
            <person name="Kellis M."/>
            <person name="Leatherwood J."/>
            <person name="Levin H."/>
            <person name="Margalit H."/>
            <person name="Martienssen R."/>
            <person name="Nieduszynski C.A."/>
            <person name="Spatafora J.W."/>
            <person name="Friedman N."/>
            <person name="Dalgaard J.Z."/>
            <person name="Baumann P."/>
            <person name="Niki H."/>
            <person name="Regev A."/>
            <person name="Nusbaum C."/>
        </authorList>
    </citation>
    <scope>NUCLEOTIDE SEQUENCE [LARGE SCALE GENOMIC DNA]</scope>
    <source>
        <strain evidence="12">yFS286</strain>
    </source>
</reference>
<keyword evidence="12" id="KW-1185">Reference proteome</keyword>
<name>S9Q326_SCHOY</name>
<dbReference type="GO" id="GO:0000398">
    <property type="term" value="P:mRNA splicing, via spliceosome"/>
    <property type="evidence" value="ECO:0007669"/>
    <property type="project" value="UniProtKB-UniRule"/>
</dbReference>
<dbReference type="EMBL" id="KE503206">
    <property type="protein sequence ID" value="EPX74068.1"/>
    <property type="molecule type" value="Genomic_DNA"/>
</dbReference>
<dbReference type="eggNOG" id="KOG2609">
    <property type="taxonomic scope" value="Eukaryota"/>
</dbReference>
<dbReference type="GO" id="GO:0000974">
    <property type="term" value="C:Prp19 complex"/>
    <property type="evidence" value="ECO:0007669"/>
    <property type="project" value="EnsemblFungi"/>
</dbReference>
<dbReference type="RefSeq" id="XP_013017224.1">
    <property type="nucleotide sequence ID" value="XM_013161770.1"/>
</dbReference>
<protein>
    <recommendedName>
        <fullName evidence="4 9">Pre-mRNA-splicing factor SYF2</fullName>
    </recommendedName>
</protein>
<dbReference type="PANTHER" id="PTHR13264">
    <property type="entry name" value="GCIP-INTERACTING PROTEIN P29"/>
    <property type="match status" value="1"/>
</dbReference>
<evidence type="ECO:0000256" key="7">
    <source>
        <dbReference type="ARBA" id="ARBA00023187"/>
    </source>
</evidence>
<comment type="function">
    <text evidence="1 9">Involved in pre-mRNA splicing.</text>
</comment>
<evidence type="ECO:0000256" key="10">
    <source>
        <dbReference type="SAM" id="MobiDB-lite"/>
    </source>
</evidence>
<evidence type="ECO:0000256" key="5">
    <source>
        <dbReference type="ARBA" id="ARBA00022664"/>
    </source>
</evidence>
<accession>S9Q326</accession>
<keyword evidence="8 9" id="KW-0539">Nucleus</keyword>
<dbReference type="AlphaFoldDB" id="S9Q326"/>
<evidence type="ECO:0000256" key="8">
    <source>
        <dbReference type="ARBA" id="ARBA00023242"/>
    </source>
</evidence>
<comment type="similarity">
    <text evidence="3 9">Belongs to the SYF2 family.</text>
</comment>
<evidence type="ECO:0000256" key="1">
    <source>
        <dbReference type="ARBA" id="ARBA00003777"/>
    </source>
</evidence>
<organism evidence="11 12">
    <name type="scientific">Schizosaccharomyces octosporus (strain yFS286)</name>
    <name type="common">Fission yeast</name>
    <name type="synonym">Octosporomyces octosporus</name>
    <dbReference type="NCBI Taxonomy" id="483514"/>
    <lineage>
        <taxon>Eukaryota</taxon>
        <taxon>Fungi</taxon>
        <taxon>Dikarya</taxon>
        <taxon>Ascomycota</taxon>
        <taxon>Taphrinomycotina</taxon>
        <taxon>Schizosaccharomycetes</taxon>
        <taxon>Schizosaccharomycetales</taxon>
        <taxon>Schizosaccharomycetaceae</taxon>
        <taxon>Schizosaccharomyces</taxon>
    </lineage>
</organism>
<dbReference type="Pfam" id="PF08231">
    <property type="entry name" value="SYF2"/>
    <property type="match status" value="1"/>
</dbReference>
<feature type="region of interest" description="Disordered" evidence="10">
    <location>
        <begin position="1"/>
        <end position="41"/>
    </location>
</feature>
<dbReference type="PANTHER" id="PTHR13264:SF5">
    <property type="entry name" value="PRE-MRNA-SPLICING FACTOR SYF2"/>
    <property type="match status" value="1"/>
</dbReference>
<dbReference type="GO" id="GO:0071013">
    <property type="term" value="C:catalytic step 2 spliceosome"/>
    <property type="evidence" value="ECO:0007669"/>
    <property type="project" value="TreeGrafter"/>
</dbReference>
<dbReference type="VEuPathDB" id="FungiDB:SOCG_03282"/>
<dbReference type="InterPro" id="IPR013260">
    <property type="entry name" value="mRNA_splic_SYF2"/>
</dbReference>
<evidence type="ECO:0000256" key="3">
    <source>
        <dbReference type="ARBA" id="ARBA00010028"/>
    </source>
</evidence>
<feature type="region of interest" description="Disordered" evidence="10">
    <location>
        <begin position="167"/>
        <end position="187"/>
    </location>
</feature>
<evidence type="ECO:0000256" key="6">
    <source>
        <dbReference type="ARBA" id="ARBA00022728"/>
    </source>
</evidence>
<evidence type="ECO:0000313" key="12">
    <source>
        <dbReference type="Proteomes" id="UP000016088"/>
    </source>
</evidence>